<organism evidence="13 14">
    <name type="scientific">Allomyces macrogynus (strain ATCC 38327)</name>
    <name type="common">Allomyces javanicus var. macrogynus</name>
    <dbReference type="NCBI Taxonomy" id="578462"/>
    <lineage>
        <taxon>Eukaryota</taxon>
        <taxon>Fungi</taxon>
        <taxon>Fungi incertae sedis</taxon>
        <taxon>Blastocladiomycota</taxon>
        <taxon>Blastocladiomycetes</taxon>
        <taxon>Blastocladiales</taxon>
        <taxon>Blastocladiaceae</taxon>
        <taxon>Allomyces</taxon>
    </lineage>
</organism>
<dbReference type="PANTHER" id="PTHR24006:SF722">
    <property type="entry name" value="UBIQUITIN CARBOXYL-TERMINAL HYDROLASE 48"/>
    <property type="match status" value="1"/>
</dbReference>
<dbReference type="VEuPathDB" id="FungiDB:AMAG_19423"/>
<dbReference type="OrthoDB" id="289038at2759"/>
<evidence type="ECO:0000256" key="10">
    <source>
        <dbReference type="SAM" id="MobiDB-lite"/>
    </source>
</evidence>
<dbReference type="EMBL" id="GG745346">
    <property type="protein sequence ID" value="KNE65084.1"/>
    <property type="molecule type" value="Genomic_DNA"/>
</dbReference>
<feature type="domain" description="USP" evidence="12">
    <location>
        <begin position="295"/>
        <end position="576"/>
    </location>
</feature>
<name>A0A0L0SRV6_ALLM3</name>
<proteinExistence type="inferred from homology"/>
<dbReference type="EC" id="3.4.19.12" evidence="4"/>
<evidence type="ECO:0000259" key="11">
    <source>
        <dbReference type="PROSITE" id="PS50053"/>
    </source>
</evidence>
<keyword evidence="6" id="KW-0833">Ubl conjugation pathway</keyword>
<comment type="subcellular location">
    <subcellularLocation>
        <location evidence="2">Nucleus</location>
    </subcellularLocation>
</comment>
<accession>A0A0L0SRV6</accession>
<dbReference type="GO" id="GO:0004843">
    <property type="term" value="F:cysteine-type deubiquitinase activity"/>
    <property type="evidence" value="ECO:0007669"/>
    <property type="project" value="UniProtKB-EC"/>
</dbReference>
<dbReference type="GO" id="GO:0006508">
    <property type="term" value="P:proteolysis"/>
    <property type="evidence" value="ECO:0007669"/>
    <property type="project" value="UniProtKB-KW"/>
</dbReference>
<dbReference type="PROSITE" id="PS00972">
    <property type="entry name" value="USP_1"/>
    <property type="match status" value="1"/>
</dbReference>
<comment type="catalytic activity">
    <reaction evidence="1">
        <text>Thiol-dependent hydrolysis of ester, thioester, amide, peptide and isopeptide bonds formed by the C-terminal Gly of ubiquitin (a 76-residue protein attached to proteins as an intracellular targeting signal).</text>
        <dbReference type="EC" id="3.4.19.12"/>
    </reaction>
</comment>
<feature type="region of interest" description="Disordered" evidence="10">
    <location>
        <begin position="1"/>
        <end position="86"/>
    </location>
</feature>
<dbReference type="CDD" id="cd01795">
    <property type="entry name" value="Ubl_USP48"/>
    <property type="match status" value="1"/>
</dbReference>
<gene>
    <name evidence="13" type="ORF">AMAG_19423</name>
</gene>
<dbReference type="InterPro" id="IPR001394">
    <property type="entry name" value="Peptidase_C19_UCH"/>
</dbReference>
<feature type="compositionally biased region" description="Basic and acidic residues" evidence="10">
    <location>
        <begin position="1059"/>
        <end position="1071"/>
    </location>
</feature>
<evidence type="ECO:0000313" key="13">
    <source>
        <dbReference type="EMBL" id="KNE65084.1"/>
    </source>
</evidence>
<dbReference type="SUPFAM" id="SSF54001">
    <property type="entry name" value="Cysteine proteinases"/>
    <property type="match status" value="1"/>
</dbReference>
<evidence type="ECO:0000256" key="4">
    <source>
        <dbReference type="ARBA" id="ARBA00012759"/>
    </source>
</evidence>
<feature type="region of interest" description="Disordered" evidence="10">
    <location>
        <begin position="1059"/>
        <end position="1107"/>
    </location>
</feature>
<keyword evidence="8" id="KW-0788">Thiol protease</keyword>
<feature type="compositionally biased region" description="Gly residues" evidence="10">
    <location>
        <begin position="64"/>
        <end position="80"/>
    </location>
</feature>
<dbReference type="InterPro" id="IPR044743">
    <property type="entry name" value="Ubl_USP48"/>
</dbReference>
<dbReference type="InterPro" id="IPR029071">
    <property type="entry name" value="Ubiquitin-like_domsf"/>
</dbReference>
<keyword evidence="5" id="KW-0645">Protease</keyword>
<evidence type="ECO:0000256" key="5">
    <source>
        <dbReference type="ARBA" id="ARBA00022670"/>
    </source>
</evidence>
<evidence type="ECO:0000259" key="12">
    <source>
        <dbReference type="PROSITE" id="PS50235"/>
    </source>
</evidence>
<dbReference type="STRING" id="578462.A0A0L0SRV6"/>
<dbReference type="Gene3D" id="3.90.70.10">
    <property type="entry name" value="Cysteine proteinases"/>
    <property type="match status" value="1"/>
</dbReference>
<reference evidence="13 14" key="1">
    <citation type="submission" date="2009-11" db="EMBL/GenBank/DDBJ databases">
        <title>Annotation of Allomyces macrogynus ATCC 38327.</title>
        <authorList>
            <consortium name="The Broad Institute Genome Sequencing Platform"/>
            <person name="Russ C."/>
            <person name="Cuomo C."/>
            <person name="Burger G."/>
            <person name="Gray M.W."/>
            <person name="Holland P.W.H."/>
            <person name="King N."/>
            <person name="Lang F.B.F."/>
            <person name="Roger A.J."/>
            <person name="Ruiz-Trillo I."/>
            <person name="Young S.K."/>
            <person name="Zeng Q."/>
            <person name="Gargeya S."/>
            <person name="Fitzgerald M."/>
            <person name="Haas B."/>
            <person name="Abouelleil A."/>
            <person name="Alvarado L."/>
            <person name="Arachchi H.M."/>
            <person name="Berlin A."/>
            <person name="Chapman S.B."/>
            <person name="Gearin G."/>
            <person name="Goldberg J."/>
            <person name="Griggs A."/>
            <person name="Gujja S."/>
            <person name="Hansen M."/>
            <person name="Heiman D."/>
            <person name="Howarth C."/>
            <person name="Larimer J."/>
            <person name="Lui A."/>
            <person name="MacDonald P.J.P."/>
            <person name="McCowen C."/>
            <person name="Montmayeur A."/>
            <person name="Murphy C."/>
            <person name="Neiman D."/>
            <person name="Pearson M."/>
            <person name="Priest M."/>
            <person name="Roberts A."/>
            <person name="Saif S."/>
            <person name="Shea T."/>
            <person name="Sisk P."/>
            <person name="Stolte C."/>
            <person name="Sykes S."/>
            <person name="Wortman J."/>
            <person name="Nusbaum C."/>
            <person name="Birren B."/>
        </authorList>
    </citation>
    <scope>NUCLEOTIDE SEQUENCE [LARGE SCALE GENOMIC DNA]</scope>
    <source>
        <strain evidence="13 14">ATCC 38327</strain>
    </source>
</reference>
<protein>
    <recommendedName>
        <fullName evidence="4">ubiquitinyl hydrolase 1</fullName>
        <ecNumber evidence="4">3.4.19.12</ecNumber>
    </recommendedName>
</protein>
<evidence type="ECO:0000256" key="9">
    <source>
        <dbReference type="ARBA" id="ARBA00023242"/>
    </source>
</evidence>
<dbReference type="eggNOG" id="KOG1863">
    <property type="taxonomic scope" value="Eukaryota"/>
</dbReference>
<dbReference type="SUPFAM" id="SSF54236">
    <property type="entry name" value="Ubiquitin-like"/>
    <property type="match status" value="1"/>
</dbReference>
<feature type="domain" description="Ubiquitin-like" evidence="11">
    <location>
        <begin position="966"/>
        <end position="1059"/>
    </location>
</feature>
<evidence type="ECO:0000313" key="14">
    <source>
        <dbReference type="Proteomes" id="UP000054350"/>
    </source>
</evidence>
<evidence type="ECO:0000256" key="2">
    <source>
        <dbReference type="ARBA" id="ARBA00004123"/>
    </source>
</evidence>
<dbReference type="InterPro" id="IPR038765">
    <property type="entry name" value="Papain-like_cys_pep_sf"/>
</dbReference>
<feature type="compositionally biased region" description="Pro residues" evidence="10">
    <location>
        <begin position="18"/>
        <end position="27"/>
    </location>
</feature>
<keyword evidence="7" id="KW-0378">Hydrolase</keyword>
<dbReference type="GO" id="GO:0016579">
    <property type="term" value="P:protein deubiquitination"/>
    <property type="evidence" value="ECO:0007669"/>
    <property type="project" value="InterPro"/>
</dbReference>
<dbReference type="GO" id="GO:0005829">
    <property type="term" value="C:cytosol"/>
    <property type="evidence" value="ECO:0007669"/>
    <property type="project" value="TreeGrafter"/>
</dbReference>
<dbReference type="InterPro" id="IPR050164">
    <property type="entry name" value="Peptidase_C19"/>
</dbReference>
<dbReference type="AlphaFoldDB" id="A0A0L0SRV6"/>
<sequence>MQDPPLHAGRSTHGPRISPSPPPPLPSIPNFSRRAIMPAATNPSLFPDAKRRRGEPTTTTTSARGGGTARRGRGRGGAAGAGAKRDETPSIAAAFRNKLEADAWRALEDVATVEDLREEHLAAVYRAHPDLHRMCVPPAAWVEGATNPTVAGEDKVPVDEEEPVVVLGDNLELKDAFDAESERTVLVLKDSDDEDDDETIVADSDQGAKRLFVEVPASAVAASSSTGSMAGPKLPCNKRQCQQNPNCLLHLGLAEWFRKDAKARFVERELKKFGAHVDPALLLAATTESNELVGVGLLNMGATCYINSLLQVLYSDVTFRTRVYQHASTSLLLAQLGRVFAFLQQGHLPTYAPRELIQYLEINPGVQQDAQEFGKLLLQVIEEQCPAFDQPMHLGGTSKYVTECQGCGTATRSAPSRFHELVLSPAARLQNTVEGMLDSLFAAERMTDSNQVHCATCKCKQDVDRRMEVDKLGDVLCLQVSRFAFDPKTMTKKKNQHSIRIPHQLVGMAAIPGAWVLTGMVMHKGASADYGHYIAHVRLRADGPWLCLDDDKCTVMPDPPDPLGSKEAYLLFYTRAELVVHPPPVPEPLQLDALAVQMEVDDYLAKKRQSQAQIDQVVQDFEHSFKLRRTIFAESLPQHIDDPCAYIPTAYLEQVFALDPLIRQMPPLDMTAFQCQHHRLNPRVLGQVKRIALAAAHKYTQPVGVILDHESGPCRDCVAAVVHDHQQRRMGRSAFDDWDAAAFDGDPRAAWAPKAWAADVNRTRVVSDPNEQALALYCPHGKLAPGPQRIAVSDAQVALLAVLYPHVHLPRMTETVCPDCAAVHAAMQASLNDSREQAARELAEFTQLLRVPSLQDDFLPVPDDYVLVEGEFVESWRAWANQPDSATRPRAIDGTRLLCEHGKLHVDPRAKLDRSLELFVPVCRGMWARIAELFPVEGDLVLDNSFEVCTGCRVPWLIQTCSNFELDITIERAPDMASVGATTATGRKRRRAAKTEVLIKITETLRDAKMTLIEFAGVYPMDQRLFFNGVELTDMSATILQLDLYHGCTLTLAVDDARDTSPDRNGERAREVGFTGLLQRGRGGGGESSALPPVPQAPPPRPEPVPDRTVVLELTTDEKEAEEDMMVMLMDVDMDVDMDAPQVACPTCTFLNSAHLQVCEMCENTL</sequence>
<keyword evidence="9" id="KW-0539">Nucleus</keyword>
<dbReference type="PROSITE" id="PS50235">
    <property type="entry name" value="USP_3"/>
    <property type="match status" value="1"/>
</dbReference>
<feature type="compositionally biased region" description="Pro residues" evidence="10">
    <location>
        <begin position="1092"/>
        <end position="1103"/>
    </location>
</feature>
<dbReference type="Pfam" id="PF00443">
    <property type="entry name" value="UCH"/>
    <property type="match status" value="1"/>
</dbReference>
<evidence type="ECO:0000256" key="7">
    <source>
        <dbReference type="ARBA" id="ARBA00022801"/>
    </source>
</evidence>
<evidence type="ECO:0000256" key="8">
    <source>
        <dbReference type="ARBA" id="ARBA00022807"/>
    </source>
</evidence>
<dbReference type="GO" id="GO:0005634">
    <property type="term" value="C:nucleus"/>
    <property type="evidence" value="ECO:0007669"/>
    <property type="project" value="UniProtKB-SubCell"/>
</dbReference>
<dbReference type="PROSITE" id="PS50053">
    <property type="entry name" value="UBIQUITIN_2"/>
    <property type="match status" value="1"/>
</dbReference>
<dbReference type="InterPro" id="IPR018200">
    <property type="entry name" value="USP_CS"/>
</dbReference>
<reference evidence="14" key="2">
    <citation type="submission" date="2009-11" db="EMBL/GenBank/DDBJ databases">
        <title>The Genome Sequence of Allomyces macrogynus strain ATCC 38327.</title>
        <authorList>
            <consortium name="The Broad Institute Genome Sequencing Platform"/>
            <person name="Russ C."/>
            <person name="Cuomo C."/>
            <person name="Shea T."/>
            <person name="Young S.K."/>
            <person name="Zeng Q."/>
            <person name="Koehrsen M."/>
            <person name="Haas B."/>
            <person name="Borodovsky M."/>
            <person name="Guigo R."/>
            <person name="Alvarado L."/>
            <person name="Berlin A."/>
            <person name="Borenstein D."/>
            <person name="Chen Z."/>
            <person name="Engels R."/>
            <person name="Freedman E."/>
            <person name="Gellesch M."/>
            <person name="Goldberg J."/>
            <person name="Griggs A."/>
            <person name="Gujja S."/>
            <person name="Heiman D."/>
            <person name="Hepburn T."/>
            <person name="Howarth C."/>
            <person name="Jen D."/>
            <person name="Larson L."/>
            <person name="Lewis B."/>
            <person name="Mehta T."/>
            <person name="Park D."/>
            <person name="Pearson M."/>
            <person name="Roberts A."/>
            <person name="Saif S."/>
            <person name="Shenoy N."/>
            <person name="Sisk P."/>
            <person name="Stolte C."/>
            <person name="Sykes S."/>
            <person name="Walk T."/>
            <person name="White J."/>
            <person name="Yandava C."/>
            <person name="Burger G."/>
            <person name="Gray M.W."/>
            <person name="Holland P.W.H."/>
            <person name="King N."/>
            <person name="Lang F.B.F."/>
            <person name="Roger A.J."/>
            <person name="Ruiz-Trillo I."/>
            <person name="Lander E."/>
            <person name="Nusbaum C."/>
        </authorList>
    </citation>
    <scope>NUCLEOTIDE SEQUENCE [LARGE SCALE GENOMIC DNA]</scope>
    <source>
        <strain evidence="14">ATCC 38327</strain>
    </source>
</reference>
<comment type="similarity">
    <text evidence="3">Belongs to the peptidase C19 family.</text>
</comment>
<dbReference type="InterPro" id="IPR028889">
    <property type="entry name" value="USP"/>
</dbReference>
<keyword evidence="14" id="KW-1185">Reference proteome</keyword>
<evidence type="ECO:0000256" key="1">
    <source>
        <dbReference type="ARBA" id="ARBA00000707"/>
    </source>
</evidence>
<dbReference type="GO" id="GO:0004197">
    <property type="term" value="F:cysteine-type endopeptidase activity"/>
    <property type="evidence" value="ECO:0007669"/>
    <property type="project" value="InterPro"/>
</dbReference>
<dbReference type="InterPro" id="IPR000626">
    <property type="entry name" value="Ubiquitin-like_dom"/>
</dbReference>
<evidence type="ECO:0000256" key="3">
    <source>
        <dbReference type="ARBA" id="ARBA00009085"/>
    </source>
</evidence>
<evidence type="ECO:0000256" key="6">
    <source>
        <dbReference type="ARBA" id="ARBA00022786"/>
    </source>
</evidence>
<dbReference type="PANTHER" id="PTHR24006">
    <property type="entry name" value="UBIQUITIN CARBOXYL-TERMINAL HYDROLASE"/>
    <property type="match status" value="1"/>
</dbReference>
<dbReference type="Proteomes" id="UP000054350">
    <property type="component" value="Unassembled WGS sequence"/>
</dbReference>